<evidence type="ECO:0000313" key="4">
    <source>
        <dbReference type="EMBL" id="NHN86153.1"/>
    </source>
</evidence>
<proteinExistence type="predicted"/>
<keyword evidence="4" id="KW-0808">Transferase</keyword>
<feature type="transmembrane region" description="Helical" evidence="2">
    <location>
        <begin position="12"/>
        <end position="33"/>
    </location>
</feature>
<evidence type="ECO:0000259" key="3">
    <source>
        <dbReference type="Pfam" id="PF01757"/>
    </source>
</evidence>
<gene>
    <name evidence="4" type="ORF">GOB93_16105</name>
</gene>
<name>A0ABX0JRR0_9PROT</name>
<dbReference type="PANTHER" id="PTHR23028">
    <property type="entry name" value="ACETYLTRANSFERASE"/>
    <property type="match status" value="1"/>
</dbReference>
<dbReference type="InterPro" id="IPR002656">
    <property type="entry name" value="Acyl_transf_3_dom"/>
</dbReference>
<keyword evidence="2" id="KW-0472">Membrane</keyword>
<evidence type="ECO:0000313" key="5">
    <source>
        <dbReference type="Proteomes" id="UP000635278"/>
    </source>
</evidence>
<evidence type="ECO:0000256" key="2">
    <source>
        <dbReference type="SAM" id="Phobius"/>
    </source>
</evidence>
<dbReference type="Pfam" id="PF01757">
    <property type="entry name" value="Acyl_transf_3"/>
    <property type="match status" value="1"/>
</dbReference>
<dbReference type="InterPro" id="IPR050879">
    <property type="entry name" value="Acyltransferase_3"/>
</dbReference>
<dbReference type="Proteomes" id="UP000635278">
    <property type="component" value="Unassembled WGS sequence"/>
</dbReference>
<evidence type="ECO:0000256" key="1">
    <source>
        <dbReference type="SAM" id="MobiDB-lite"/>
    </source>
</evidence>
<organism evidence="4 5">
    <name type="scientific">Acetobacter musti</name>
    <dbReference type="NCBI Taxonomy" id="864732"/>
    <lineage>
        <taxon>Bacteria</taxon>
        <taxon>Pseudomonadati</taxon>
        <taxon>Pseudomonadota</taxon>
        <taxon>Alphaproteobacteria</taxon>
        <taxon>Acetobacterales</taxon>
        <taxon>Acetobacteraceae</taxon>
        <taxon>Acetobacter</taxon>
    </lineage>
</organism>
<dbReference type="RefSeq" id="WP_173584533.1">
    <property type="nucleotide sequence ID" value="NZ_WOTB01000027.1"/>
</dbReference>
<feature type="transmembrane region" description="Helical" evidence="2">
    <location>
        <begin position="217"/>
        <end position="249"/>
    </location>
</feature>
<comment type="caution">
    <text evidence="4">The sequence shown here is derived from an EMBL/GenBank/DDBJ whole genome shotgun (WGS) entry which is preliminary data.</text>
</comment>
<feature type="transmembrane region" description="Helical" evidence="2">
    <location>
        <begin position="79"/>
        <end position="97"/>
    </location>
</feature>
<keyword evidence="5" id="KW-1185">Reference proteome</keyword>
<feature type="transmembrane region" description="Helical" evidence="2">
    <location>
        <begin position="295"/>
        <end position="320"/>
    </location>
</feature>
<dbReference type="EMBL" id="WOTB01000027">
    <property type="protein sequence ID" value="NHN86153.1"/>
    <property type="molecule type" value="Genomic_DNA"/>
</dbReference>
<feature type="region of interest" description="Disordered" evidence="1">
    <location>
        <begin position="339"/>
        <end position="362"/>
    </location>
</feature>
<protein>
    <submittedName>
        <fullName evidence="4">Acyltransferase family protein</fullName>
    </submittedName>
</protein>
<keyword evidence="2" id="KW-0812">Transmembrane</keyword>
<reference evidence="4 5" key="1">
    <citation type="journal article" date="2020" name="Int. J. Syst. Evol. Microbiol.">
        <title>Novel acetic acid bacteria from cider fermentations: Acetobacter conturbans sp. nov. and Acetobacter fallax sp. nov.</title>
        <authorList>
            <person name="Sombolestani A.S."/>
            <person name="Cleenwerck I."/>
            <person name="Cnockaert M."/>
            <person name="Borremans W."/>
            <person name="Wieme A.D."/>
            <person name="De Vuyst L."/>
            <person name="Vandamme P."/>
        </authorList>
    </citation>
    <scope>NUCLEOTIDE SEQUENCE [LARGE SCALE GENOMIC DNA]</scope>
    <source>
        <strain evidence="4 5">LMG 30640</strain>
    </source>
</reference>
<sequence length="362" mass="39511">MYNQGTPKIVTIQYMRAAAALCVVVFHQFQYIIPATQLGRYGVDLFFIISGFIIVALTDGRKITPAGFFLNRVIRVVPLYFIATAVTLALAVVHIYVPHLVTSNASHVFKSVIFFPDFDKENKIYPALYLGWTLNYEMFFYALFALFLIFTSSVRILFLIATLVALSAAGGLNNFQSAAALTYTDPRILEFGTGCIFGRVFGLGLKNQHPRDQVMLSAIVVAALSLATLFFHVLLPATIISAIFIAVVFAERSGRITAVPVLLFLGEASYSIYLFQEIAADIVRRVILFLSHSFYVSESVACASAAIAGVVLGCIVCIAIERPVTSFLRRELKRRSGGQSSIATAAGKAATPGLLHSEPGVR</sequence>
<feature type="transmembrane region" description="Helical" evidence="2">
    <location>
        <begin position="138"/>
        <end position="166"/>
    </location>
</feature>
<accession>A0ABX0JRR0</accession>
<dbReference type="GO" id="GO:0016746">
    <property type="term" value="F:acyltransferase activity"/>
    <property type="evidence" value="ECO:0007669"/>
    <property type="project" value="UniProtKB-KW"/>
</dbReference>
<keyword evidence="2" id="KW-1133">Transmembrane helix</keyword>
<feature type="transmembrane region" description="Helical" evidence="2">
    <location>
        <begin position="39"/>
        <end position="58"/>
    </location>
</feature>
<feature type="transmembrane region" description="Helical" evidence="2">
    <location>
        <begin position="256"/>
        <end position="275"/>
    </location>
</feature>
<feature type="domain" description="Acyltransferase 3" evidence="3">
    <location>
        <begin position="12"/>
        <end position="320"/>
    </location>
</feature>
<keyword evidence="4" id="KW-0012">Acyltransferase</keyword>
<dbReference type="PANTHER" id="PTHR23028:SF131">
    <property type="entry name" value="BLR2367 PROTEIN"/>
    <property type="match status" value="1"/>
</dbReference>